<keyword evidence="3" id="KW-1185">Reference proteome</keyword>
<dbReference type="RefSeq" id="XP_043010712.1">
    <property type="nucleotide sequence ID" value="XM_043152626.1"/>
</dbReference>
<sequence length="99" mass="10601">MELHQTQAQYAAYSAMAGYASPPPAAAPPPPPPGEQPSPPPDGQQPTASQGEQQNVAEAYAAYWRDVVFLCFLSLVLNVGRGDCGAQYGYDDNSPRFKE</sequence>
<dbReference type="KEGG" id="more:E1B28_007847"/>
<evidence type="ECO:0000313" key="3">
    <source>
        <dbReference type="Proteomes" id="UP001049176"/>
    </source>
</evidence>
<dbReference type="AlphaFoldDB" id="A0A9P7S2Q8"/>
<accession>A0A9P7S2Q8</accession>
<name>A0A9P7S2Q8_9AGAR</name>
<feature type="region of interest" description="Disordered" evidence="1">
    <location>
        <begin position="19"/>
        <end position="54"/>
    </location>
</feature>
<protein>
    <submittedName>
        <fullName evidence="2">Uncharacterized protein</fullName>
    </submittedName>
</protein>
<evidence type="ECO:0000313" key="2">
    <source>
        <dbReference type="EMBL" id="KAG7094242.1"/>
    </source>
</evidence>
<comment type="caution">
    <text evidence="2">The sequence shown here is derived from an EMBL/GenBank/DDBJ whole genome shotgun (WGS) entry which is preliminary data.</text>
</comment>
<gene>
    <name evidence="2" type="ORF">E1B28_007847</name>
</gene>
<dbReference type="Proteomes" id="UP001049176">
    <property type="component" value="Chromosome 4"/>
</dbReference>
<feature type="compositionally biased region" description="Pro residues" evidence="1">
    <location>
        <begin position="21"/>
        <end position="43"/>
    </location>
</feature>
<evidence type="ECO:0000256" key="1">
    <source>
        <dbReference type="SAM" id="MobiDB-lite"/>
    </source>
</evidence>
<dbReference type="GeneID" id="66076923"/>
<organism evidence="2 3">
    <name type="scientific">Marasmius oreades</name>
    <name type="common">fairy-ring Marasmius</name>
    <dbReference type="NCBI Taxonomy" id="181124"/>
    <lineage>
        <taxon>Eukaryota</taxon>
        <taxon>Fungi</taxon>
        <taxon>Dikarya</taxon>
        <taxon>Basidiomycota</taxon>
        <taxon>Agaricomycotina</taxon>
        <taxon>Agaricomycetes</taxon>
        <taxon>Agaricomycetidae</taxon>
        <taxon>Agaricales</taxon>
        <taxon>Marasmiineae</taxon>
        <taxon>Marasmiaceae</taxon>
        <taxon>Marasmius</taxon>
    </lineage>
</organism>
<reference evidence="2" key="1">
    <citation type="journal article" date="2021" name="Genome Biol. Evol.">
        <title>The assembled and annotated genome of the fairy-ring fungus Marasmius oreades.</title>
        <authorList>
            <person name="Hiltunen M."/>
            <person name="Ament-Velasquez S.L."/>
            <person name="Johannesson H."/>
        </authorList>
    </citation>
    <scope>NUCLEOTIDE SEQUENCE</scope>
    <source>
        <strain evidence="2">03SP1</strain>
    </source>
</reference>
<proteinExistence type="predicted"/>
<dbReference type="EMBL" id="CM032184">
    <property type="protein sequence ID" value="KAG7094242.1"/>
    <property type="molecule type" value="Genomic_DNA"/>
</dbReference>